<dbReference type="Pfam" id="PF03888">
    <property type="entry name" value="MucB_RseB"/>
    <property type="match status" value="1"/>
</dbReference>
<keyword evidence="4" id="KW-0574">Periplasm</keyword>
<evidence type="ECO:0000256" key="6">
    <source>
        <dbReference type="SAM" id="SignalP"/>
    </source>
</evidence>
<evidence type="ECO:0000256" key="5">
    <source>
        <dbReference type="SAM" id="MobiDB-lite"/>
    </source>
</evidence>
<evidence type="ECO:0000256" key="2">
    <source>
        <dbReference type="ARBA" id="ARBA00008150"/>
    </source>
</evidence>
<evidence type="ECO:0000259" key="7">
    <source>
        <dbReference type="Pfam" id="PF03888"/>
    </source>
</evidence>
<accession>A0ABT9S0C6</accession>
<comment type="subcellular location">
    <subcellularLocation>
        <location evidence="1">Periplasm</location>
    </subcellularLocation>
</comment>
<feature type="chain" id="PRO_5045608984" evidence="6">
    <location>
        <begin position="30"/>
        <end position="363"/>
    </location>
</feature>
<evidence type="ECO:0000256" key="4">
    <source>
        <dbReference type="ARBA" id="ARBA00022764"/>
    </source>
</evidence>
<protein>
    <submittedName>
        <fullName evidence="9">Sigma-E factor negative regulatory protein RseB</fullName>
    </submittedName>
</protein>
<dbReference type="Gene3D" id="2.50.20.10">
    <property type="entry name" value="Lipoprotein localisation LolA/LolB/LppX"/>
    <property type="match status" value="1"/>
</dbReference>
<proteinExistence type="inferred from homology"/>
<evidence type="ECO:0000259" key="8">
    <source>
        <dbReference type="Pfam" id="PF17188"/>
    </source>
</evidence>
<feature type="domain" description="MucB/RseB C-terminal" evidence="8">
    <location>
        <begin position="259"/>
        <end position="359"/>
    </location>
</feature>
<evidence type="ECO:0000313" key="9">
    <source>
        <dbReference type="EMBL" id="MDP9897806.1"/>
    </source>
</evidence>
<evidence type="ECO:0000256" key="3">
    <source>
        <dbReference type="ARBA" id="ARBA00022729"/>
    </source>
</evidence>
<feature type="compositionally biased region" description="Low complexity" evidence="5">
    <location>
        <begin position="29"/>
        <end position="49"/>
    </location>
</feature>
<name>A0ABT9S0C6_9BURK</name>
<dbReference type="InterPro" id="IPR033436">
    <property type="entry name" value="MucB/RseB_C"/>
</dbReference>
<organism evidence="9 10">
    <name type="scientific">Variovorax ginsengisoli</name>
    <dbReference type="NCBI Taxonomy" id="363844"/>
    <lineage>
        <taxon>Bacteria</taxon>
        <taxon>Pseudomonadati</taxon>
        <taxon>Pseudomonadota</taxon>
        <taxon>Betaproteobacteria</taxon>
        <taxon>Burkholderiales</taxon>
        <taxon>Comamonadaceae</taxon>
        <taxon>Variovorax</taxon>
    </lineage>
</organism>
<reference evidence="9 10" key="1">
    <citation type="submission" date="2023-07" db="EMBL/GenBank/DDBJ databases">
        <title>Sorghum-associated microbial communities from plants grown in Nebraska, USA.</title>
        <authorList>
            <person name="Schachtman D."/>
        </authorList>
    </citation>
    <scope>NUCLEOTIDE SEQUENCE [LARGE SCALE GENOMIC DNA]</scope>
    <source>
        <strain evidence="9 10">DS1607</strain>
    </source>
</reference>
<dbReference type="InterPro" id="IPR005588">
    <property type="entry name" value="MucB_RseB"/>
</dbReference>
<evidence type="ECO:0000313" key="10">
    <source>
        <dbReference type="Proteomes" id="UP001226867"/>
    </source>
</evidence>
<sequence>MGIITVSMPAGVRGAALAAALCLAQGAGAQLRGPSHPGEPASPSSSASHVLTVAETPPALNAAEWLRRMHSASRTRSYVGTFVVSAATGNLSSARIWHVAKGGVLMERIEVLSGAPRSTFRRNDHIMTFLPEAKVVKSEKRENLDIFPNLPGSPDSGVSDYYEVGLLGKGRVAGFDADVVQLSPHDGMRFGYRIWSERRSGLVIALQTVDGDGRVIEQSAFSELQLDAPIKMAALSQMMGNTAGYRIEKSELERTTAVAEGWSLKTTVPGFKPVSVYRRALDGDANPERTMQWTFTDGLASVSLFIEPYDASRQSKEASLALGATHTLTRRLVDRNGDWWLTAVGEVPAQTLESFAQNLARVR</sequence>
<dbReference type="InterPro" id="IPR038484">
    <property type="entry name" value="MucB/RseB_C_sf"/>
</dbReference>
<dbReference type="CDD" id="cd16327">
    <property type="entry name" value="RseB"/>
    <property type="match status" value="1"/>
</dbReference>
<dbReference type="RefSeq" id="WP_307687634.1">
    <property type="nucleotide sequence ID" value="NZ_JAUSRO010000001.1"/>
</dbReference>
<gene>
    <name evidence="9" type="ORF">J2W36_000039</name>
</gene>
<dbReference type="PIRSF" id="PIRSF005427">
    <property type="entry name" value="RseB"/>
    <property type="match status" value="1"/>
</dbReference>
<dbReference type="EMBL" id="JAUSRO010000001">
    <property type="protein sequence ID" value="MDP9897806.1"/>
    <property type="molecule type" value="Genomic_DNA"/>
</dbReference>
<feature type="domain" description="MucB/RseB N-terminal" evidence="7">
    <location>
        <begin position="62"/>
        <end position="239"/>
    </location>
</feature>
<keyword evidence="3 6" id="KW-0732">Signal</keyword>
<feature type="region of interest" description="Disordered" evidence="5">
    <location>
        <begin position="29"/>
        <end position="50"/>
    </location>
</feature>
<keyword evidence="10" id="KW-1185">Reference proteome</keyword>
<dbReference type="InterPro" id="IPR033434">
    <property type="entry name" value="MucB/RseB_N"/>
</dbReference>
<dbReference type="Pfam" id="PF17188">
    <property type="entry name" value="MucB_RseB_C"/>
    <property type="match status" value="1"/>
</dbReference>
<dbReference type="Gene3D" id="3.30.200.100">
    <property type="entry name" value="MucB/RseB, C-terminal domain"/>
    <property type="match status" value="1"/>
</dbReference>
<dbReference type="PANTHER" id="PTHR38782">
    <property type="match status" value="1"/>
</dbReference>
<feature type="signal peptide" evidence="6">
    <location>
        <begin position="1"/>
        <end position="29"/>
    </location>
</feature>
<dbReference type="Proteomes" id="UP001226867">
    <property type="component" value="Unassembled WGS sequence"/>
</dbReference>
<evidence type="ECO:0000256" key="1">
    <source>
        <dbReference type="ARBA" id="ARBA00004418"/>
    </source>
</evidence>
<dbReference type="PANTHER" id="PTHR38782:SF1">
    <property type="entry name" value="SIGMA-E FACTOR REGULATORY PROTEIN RSEB"/>
    <property type="match status" value="1"/>
</dbReference>
<comment type="caution">
    <text evidence="9">The sequence shown here is derived from an EMBL/GenBank/DDBJ whole genome shotgun (WGS) entry which is preliminary data.</text>
</comment>
<comment type="similarity">
    <text evidence="2">Belongs to the RseB family.</text>
</comment>